<dbReference type="Proteomes" id="UP001223420">
    <property type="component" value="Unassembled WGS sequence"/>
</dbReference>
<protein>
    <recommendedName>
        <fullName evidence="4">DUF3455 domain-containing protein</fullName>
    </recommendedName>
</protein>
<dbReference type="RefSeq" id="WP_230365365.1">
    <property type="nucleotide sequence ID" value="NZ_JAJALK010000002.1"/>
</dbReference>
<dbReference type="AlphaFoldDB" id="A0AAJ1TXI8"/>
<proteinExistence type="predicted"/>
<dbReference type="EMBL" id="JAUSWL010000005">
    <property type="protein sequence ID" value="MDQ0544368.1"/>
    <property type="molecule type" value="Genomic_DNA"/>
</dbReference>
<keyword evidence="1" id="KW-0732">Signal</keyword>
<gene>
    <name evidence="2" type="ORF">QO001_003302</name>
</gene>
<reference evidence="2" key="1">
    <citation type="submission" date="2023-07" db="EMBL/GenBank/DDBJ databases">
        <title>Genomic Encyclopedia of Type Strains, Phase IV (KMG-IV): sequencing the most valuable type-strain genomes for metagenomic binning, comparative biology and taxonomic classification.</title>
        <authorList>
            <person name="Goeker M."/>
        </authorList>
    </citation>
    <scope>NUCLEOTIDE SEQUENCE</scope>
    <source>
        <strain evidence="2">DSM 19569</strain>
    </source>
</reference>
<comment type="caution">
    <text evidence="2">The sequence shown here is derived from an EMBL/GenBank/DDBJ whole genome shotgun (WGS) entry which is preliminary data.</text>
</comment>
<evidence type="ECO:0000313" key="2">
    <source>
        <dbReference type="EMBL" id="MDQ0544368.1"/>
    </source>
</evidence>
<evidence type="ECO:0000256" key="1">
    <source>
        <dbReference type="SAM" id="SignalP"/>
    </source>
</evidence>
<sequence>MSASTPLPRPLRAALLLVGLAGAAQAEDAPSIAWPEPGGRATISRVFNGSPITVGVSSRTGGAIDSLTWGGTEFINAHDHGRELQSASSYDGYGECLNPTEAGSDSDGTGPRSTTLLTELKRGPDTLQTRSQMAYWIEPGRVTGSCPKGPGPHAGPRSDDVLAKTVTLGAAGVANAIAYRATYITAQPHESATFEAATAYMPPDFTAFWNLDPATGQSAPLSAGPGEQGVPVILATPDGSRAMGVYSPALPQATVPNAGYGRFNFATLPGPGNATVKWNCVFRENNVPAGAHSYTCYVVVGTLQDVRAGLVALQAALTGGRAPPLPADPAPAPQAAAPPAARAPGVALYVGTQQGCNAGEVTIDPGYKGCATAPIGATLAQPSSPADTPVYAGTAAGLDAGLVTNNPRHLDAGTRPIGYLASAGAGGTPLYVGLQGGCNAGVVSTNPAHLNCRGAPLGIAVR</sequence>
<feature type="chain" id="PRO_5042587464" description="DUF3455 domain-containing protein" evidence="1">
    <location>
        <begin position="27"/>
        <end position="462"/>
    </location>
</feature>
<organism evidence="2 3">
    <name type="scientific">Methylobacterium brachiatum</name>
    <dbReference type="NCBI Taxonomy" id="269660"/>
    <lineage>
        <taxon>Bacteria</taxon>
        <taxon>Pseudomonadati</taxon>
        <taxon>Pseudomonadota</taxon>
        <taxon>Alphaproteobacteria</taxon>
        <taxon>Hyphomicrobiales</taxon>
        <taxon>Methylobacteriaceae</taxon>
        <taxon>Methylobacterium</taxon>
    </lineage>
</organism>
<name>A0AAJ1TXI8_9HYPH</name>
<evidence type="ECO:0000313" key="3">
    <source>
        <dbReference type="Proteomes" id="UP001223420"/>
    </source>
</evidence>
<accession>A0AAJ1TXI8</accession>
<feature type="signal peptide" evidence="1">
    <location>
        <begin position="1"/>
        <end position="26"/>
    </location>
</feature>
<evidence type="ECO:0008006" key="4">
    <source>
        <dbReference type="Google" id="ProtNLM"/>
    </source>
</evidence>